<dbReference type="InterPro" id="IPR035940">
    <property type="entry name" value="CAP_sf"/>
</dbReference>
<dbReference type="GO" id="GO:0005576">
    <property type="term" value="C:extracellular region"/>
    <property type="evidence" value="ECO:0007669"/>
    <property type="project" value="InterPro"/>
</dbReference>
<reference evidence="7" key="2">
    <citation type="submission" date="2025-08" db="UniProtKB">
        <authorList>
            <consortium name="Ensembl"/>
        </authorList>
    </citation>
    <scope>IDENTIFICATION</scope>
</reference>
<dbReference type="SMART" id="SM00198">
    <property type="entry name" value="SCP"/>
    <property type="match status" value="2"/>
</dbReference>
<dbReference type="PROSITE" id="PS01009">
    <property type="entry name" value="CRISP_1"/>
    <property type="match status" value="1"/>
</dbReference>
<evidence type="ECO:0000256" key="1">
    <source>
        <dbReference type="ARBA" id="ARBA00004370"/>
    </source>
</evidence>
<dbReference type="PROSITE" id="PS01010">
    <property type="entry name" value="CRISP_2"/>
    <property type="match status" value="1"/>
</dbReference>
<dbReference type="Pfam" id="PF00188">
    <property type="entry name" value="CAP"/>
    <property type="match status" value="2"/>
</dbReference>
<dbReference type="PRINTS" id="PR00838">
    <property type="entry name" value="V5ALLERGEN"/>
</dbReference>
<dbReference type="Ensembl" id="ENSMFAT00000034064.2">
    <property type="protein sequence ID" value="ENSMFAP00000025909.2"/>
    <property type="gene ID" value="ENSMFAG00000003978.2"/>
</dbReference>
<comment type="subcellular location">
    <subcellularLocation>
        <location evidence="1">Membrane</location>
    </subcellularLocation>
</comment>
<organism evidence="7 8">
    <name type="scientific">Macaca fascicularis</name>
    <name type="common">Crab-eating macaque</name>
    <name type="synonym">Cynomolgus monkey</name>
    <dbReference type="NCBI Taxonomy" id="9541"/>
    <lineage>
        <taxon>Eukaryota</taxon>
        <taxon>Metazoa</taxon>
        <taxon>Chordata</taxon>
        <taxon>Craniata</taxon>
        <taxon>Vertebrata</taxon>
        <taxon>Euteleostomi</taxon>
        <taxon>Mammalia</taxon>
        <taxon>Eutheria</taxon>
        <taxon>Euarchontoglires</taxon>
        <taxon>Primates</taxon>
        <taxon>Haplorrhini</taxon>
        <taxon>Catarrhini</taxon>
        <taxon>Cercopithecidae</taxon>
        <taxon>Cercopithecinae</taxon>
        <taxon>Macaca</taxon>
    </lineage>
</organism>
<comment type="similarity">
    <text evidence="2">Belongs to the CRISP family.</text>
</comment>
<name>A0A2K5VM93_MACFA</name>
<feature type="domain" description="SCP" evidence="6">
    <location>
        <begin position="229"/>
        <end position="380"/>
    </location>
</feature>
<dbReference type="CDD" id="cd05385">
    <property type="entry name" value="CAP_GLIPR1-like"/>
    <property type="match status" value="2"/>
</dbReference>
<reference evidence="7" key="3">
    <citation type="submission" date="2025-09" db="UniProtKB">
        <authorList>
            <consortium name="Ensembl"/>
        </authorList>
    </citation>
    <scope>IDENTIFICATION</scope>
</reference>
<dbReference type="InterPro" id="IPR002413">
    <property type="entry name" value="V5_allergen-like"/>
</dbReference>
<evidence type="ECO:0000256" key="2">
    <source>
        <dbReference type="ARBA" id="ARBA00009923"/>
    </source>
</evidence>
<protein>
    <submittedName>
        <fullName evidence="7">GLI pathosis related 1</fullName>
    </submittedName>
</protein>
<dbReference type="InterPro" id="IPR014044">
    <property type="entry name" value="CAP_dom"/>
</dbReference>
<dbReference type="GO" id="GO:0016020">
    <property type="term" value="C:membrane"/>
    <property type="evidence" value="ECO:0007669"/>
    <property type="project" value="UniProtKB-SubCell"/>
</dbReference>
<keyword evidence="4 5" id="KW-0472">Membrane</keyword>
<dbReference type="PANTHER" id="PTHR10334">
    <property type="entry name" value="CYSTEINE-RICH SECRETORY PROTEIN-RELATED"/>
    <property type="match status" value="1"/>
</dbReference>
<evidence type="ECO:0000256" key="3">
    <source>
        <dbReference type="ARBA" id="ARBA00022729"/>
    </source>
</evidence>
<dbReference type="FunFam" id="3.40.33.10:FF:000008">
    <property type="entry name" value="GLI pathogenesis-related 1 (Glioma)"/>
    <property type="match status" value="1"/>
</dbReference>
<dbReference type="InterPro" id="IPR001283">
    <property type="entry name" value="CRISP-related"/>
</dbReference>
<sequence length="463" mass="52809">MEAPRSFAREWSAQSLPLAVGGVLKLRLCELWLLLLGSSLNATFLPHEEDVDFINEYVNLHNELRGDVIPRGSNLRFMTWDVALSRTARAWGKRCVFEHNIYLEDVQMVHPKFYGIGENMWVGPENEFTASIAIRSWHAEKKMYNFENGSCSGDCSNYVQLVWDNSYKVGCAVTPCSRIGHIIHAAIFICNYAPGGTLTRRPYEPGIFCTRCGRRDKCTDFLCNIENEDFIKDCVRIHNKFRSEVKPTAGDMLYMTWDPALAQIAKAWAKNCQFSHNTRLKPPYKLHPNFTSLGENIWTGSVSLFSVSSAITNWYDEIQDYDFKNRICKKVCGHYTQVVWADSYKVGCAVQFCSKVSGFDALSNGAHFICNYGPGGNYPTWPYKRGATCGACPNNDKCLDNLCVNQQRDQVKRYYSVVYPGWPIYPRNRYTSLFLIVNSVIMILSVIITILVQHKYPNLVLLD</sequence>
<feature type="domain" description="SCP" evidence="6">
    <location>
        <begin position="52"/>
        <end position="200"/>
    </location>
</feature>
<dbReference type="FunFam" id="3.40.33.10:FF:000017">
    <property type="entry name" value="GLIPR1 like 2"/>
    <property type="match status" value="1"/>
</dbReference>
<dbReference type="SUPFAM" id="SSF55797">
    <property type="entry name" value="PR-1-like"/>
    <property type="match status" value="2"/>
</dbReference>
<evidence type="ECO:0000259" key="6">
    <source>
        <dbReference type="SMART" id="SM00198"/>
    </source>
</evidence>
<dbReference type="InterPro" id="IPR018244">
    <property type="entry name" value="Allrgn_V5/Tpx1_CS"/>
</dbReference>
<dbReference type="AlphaFoldDB" id="A0A2K5VM93"/>
<feature type="transmembrane region" description="Helical" evidence="5">
    <location>
        <begin position="433"/>
        <end position="452"/>
    </location>
</feature>
<evidence type="ECO:0000256" key="4">
    <source>
        <dbReference type="ARBA" id="ARBA00023136"/>
    </source>
</evidence>
<dbReference type="GeneTree" id="ENSGT00940000160727"/>
<reference evidence="7 8" key="1">
    <citation type="submission" date="2013-03" db="EMBL/GenBank/DDBJ databases">
        <authorList>
            <person name="Warren W."/>
            <person name="Wilson R.K."/>
        </authorList>
    </citation>
    <scope>NUCLEOTIDE SEQUENCE</scope>
</reference>
<evidence type="ECO:0000313" key="8">
    <source>
        <dbReference type="Proteomes" id="UP000233100"/>
    </source>
</evidence>
<dbReference type="Gene3D" id="3.40.33.10">
    <property type="entry name" value="CAP"/>
    <property type="match status" value="2"/>
</dbReference>
<dbReference type="Proteomes" id="UP000233100">
    <property type="component" value="Chromosome 11"/>
</dbReference>
<keyword evidence="5" id="KW-1133">Transmembrane helix</keyword>
<dbReference type="InterPro" id="IPR034121">
    <property type="entry name" value="SCP_GLIPR-1-like"/>
</dbReference>
<accession>A0A2K5VM93</accession>
<keyword evidence="3" id="KW-0732">Signal</keyword>
<dbReference type="Bgee" id="ENSMFAG00000003978">
    <property type="expression patterns" value="Expressed in multicellular organism"/>
</dbReference>
<proteinExistence type="inferred from homology"/>
<evidence type="ECO:0000313" key="7">
    <source>
        <dbReference type="Ensembl" id="ENSMFAP00000025909.2"/>
    </source>
</evidence>
<gene>
    <name evidence="7" type="primary">GLIPR1</name>
</gene>
<keyword evidence="8" id="KW-1185">Reference proteome</keyword>
<keyword evidence="5" id="KW-0812">Transmembrane</keyword>
<dbReference type="PRINTS" id="PR00837">
    <property type="entry name" value="V5TPXLIKE"/>
</dbReference>
<evidence type="ECO:0000256" key="5">
    <source>
        <dbReference type="SAM" id="Phobius"/>
    </source>
</evidence>